<proteinExistence type="predicted"/>
<sequence length="37" mass="3978">MPWVGPVGDPDSIEGNGVSLADLSRRRRLGLKGWATL</sequence>
<reference evidence="1" key="1">
    <citation type="submission" date="2018-05" db="EMBL/GenBank/DDBJ databases">
        <authorList>
            <person name="Lanie J.A."/>
            <person name="Ng W.-L."/>
            <person name="Kazmierczak K.M."/>
            <person name="Andrzejewski T.M."/>
            <person name="Davidsen T.M."/>
            <person name="Wayne K.J."/>
            <person name="Tettelin H."/>
            <person name="Glass J.I."/>
            <person name="Rusch D."/>
            <person name="Podicherti R."/>
            <person name="Tsui H.-C.T."/>
            <person name="Winkler M.E."/>
        </authorList>
    </citation>
    <scope>NUCLEOTIDE SEQUENCE</scope>
</reference>
<organism evidence="1">
    <name type="scientific">marine metagenome</name>
    <dbReference type="NCBI Taxonomy" id="408172"/>
    <lineage>
        <taxon>unclassified sequences</taxon>
        <taxon>metagenomes</taxon>
        <taxon>ecological metagenomes</taxon>
    </lineage>
</organism>
<dbReference type="AlphaFoldDB" id="A0A382W743"/>
<dbReference type="EMBL" id="UINC01157135">
    <property type="protein sequence ID" value="SVD53958.1"/>
    <property type="molecule type" value="Genomic_DNA"/>
</dbReference>
<feature type="non-terminal residue" evidence="1">
    <location>
        <position position="37"/>
    </location>
</feature>
<gene>
    <name evidence="1" type="ORF">METZ01_LOCUS406812</name>
</gene>
<name>A0A382W743_9ZZZZ</name>
<evidence type="ECO:0000313" key="1">
    <source>
        <dbReference type="EMBL" id="SVD53958.1"/>
    </source>
</evidence>
<accession>A0A382W743</accession>
<protein>
    <submittedName>
        <fullName evidence="1">Uncharacterized protein</fullName>
    </submittedName>
</protein>